<organism evidence="1 2">
    <name type="scientific">Crocosphaera chwakensis CCY0110</name>
    <dbReference type="NCBI Taxonomy" id="391612"/>
    <lineage>
        <taxon>Bacteria</taxon>
        <taxon>Bacillati</taxon>
        <taxon>Cyanobacteriota</taxon>
        <taxon>Cyanophyceae</taxon>
        <taxon>Oscillatoriophycideae</taxon>
        <taxon>Chroococcales</taxon>
        <taxon>Aphanothecaceae</taxon>
        <taxon>Crocosphaera</taxon>
        <taxon>Crocosphaera chwakensis</taxon>
    </lineage>
</organism>
<sequence>MSNDIFNQEINVKKRQKIDEILQHLHNKELLVINPRRKNGLILYKPYHAEFAGPGAAIGANFDQDVLDVLPVGKLSLSIPRTSPERINSYLIRRQWVKLAKQISDNTIAQQRAQVILNQFEHWFDFQTASLLPDETFALLVGVLPQTIKKVRTQSELLSQ</sequence>
<reference evidence="1 2" key="1">
    <citation type="submission" date="2007-03" db="EMBL/GenBank/DDBJ databases">
        <authorList>
            <person name="Stal L."/>
            <person name="Ferriera S."/>
            <person name="Johnson J."/>
            <person name="Kravitz S."/>
            <person name="Beeson K."/>
            <person name="Sutton G."/>
            <person name="Rogers Y.-H."/>
            <person name="Friedman R."/>
            <person name="Frazier M."/>
            <person name="Venter J.C."/>
        </authorList>
    </citation>
    <scope>NUCLEOTIDE SEQUENCE [LARGE SCALE GENOMIC DNA]</scope>
    <source>
        <strain evidence="1 2">CCY0110</strain>
    </source>
</reference>
<gene>
    <name evidence="1" type="ORF">CY0110_25106</name>
</gene>
<comment type="caution">
    <text evidence="1">The sequence shown here is derived from an EMBL/GenBank/DDBJ whole genome shotgun (WGS) entry which is preliminary data.</text>
</comment>
<accession>A3IMZ7</accession>
<dbReference type="EMBL" id="AAXW01000008">
    <property type="protein sequence ID" value="EAZ92250.1"/>
    <property type="molecule type" value="Genomic_DNA"/>
</dbReference>
<dbReference type="eggNOG" id="ENOG50324PR">
    <property type="taxonomic scope" value="Bacteria"/>
</dbReference>
<evidence type="ECO:0000313" key="2">
    <source>
        <dbReference type="Proteomes" id="UP000003781"/>
    </source>
</evidence>
<dbReference type="AlphaFoldDB" id="A3IMZ7"/>
<evidence type="ECO:0000313" key="1">
    <source>
        <dbReference type="EMBL" id="EAZ92250.1"/>
    </source>
</evidence>
<keyword evidence="2" id="KW-1185">Reference proteome</keyword>
<proteinExistence type="predicted"/>
<dbReference type="OrthoDB" id="461096at2"/>
<dbReference type="Proteomes" id="UP000003781">
    <property type="component" value="Unassembled WGS sequence"/>
</dbReference>
<protein>
    <submittedName>
        <fullName evidence="1">Uncharacterized protein</fullName>
    </submittedName>
</protein>
<name>A3IMZ7_9CHRO</name>
<dbReference type="RefSeq" id="WP_008274760.1">
    <property type="nucleotide sequence ID" value="NZ_AAXW01000008.1"/>
</dbReference>